<evidence type="ECO:0000259" key="5">
    <source>
        <dbReference type="PROSITE" id="PS51007"/>
    </source>
</evidence>
<dbReference type="SUPFAM" id="SSF46626">
    <property type="entry name" value="Cytochrome c"/>
    <property type="match status" value="1"/>
</dbReference>
<dbReference type="Gene3D" id="1.10.760.10">
    <property type="entry name" value="Cytochrome c-like domain"/>
    <property type="match status" value="1"/>
</dbReference>
<feature type="domain" description="Cytochrome c" evidence="5">
    <location>
        <begin position="190"/>
        <end position="274"/>
    </location>
</feature>
<gene>
    <name evidence="6" type="ORF">PXH66_07115</name>
</gene>
<keyword evidence="3 4" id="KW-0408">Iron</keyword>
<evidence type="ECO:0000313" key="7">
    <source>
        <dbReference type="Proteomes" id="UP001218638"/>
    </source>
</evidence>
<protein>
    <recommendedName>
        <fullName evidence="5">Cytochrome c domain-containing protein</fullName>
    </recommendedName>
</protein>
<dbReference type="GO" id="GO:0009055">
    <property type="term" value="F:electron transfer activity"/>
    <property type="evidence" value="ECO:0007669"/>
    <property type="project" value="InterPro"/>
</dbReference>
<keyword evidence="2 4" id="KW-0479">Metal-binding</keyword>
<dbReference type="RefSeq" id="WP_330927966.1">
    <property type="nucleotide sequence ID" value="NZ_CP119075.1"/>
</dbReference>
<dbReference type="GO" id="GO:0046872">
    <property type="term" value="F:metal ion binding"/>
    <property type="evidence" value="ECO:0007669"/>
    <property type="project" value="UniProtKB-KW"/>
</dbReference>
<evidence type="ECO:0000256" key="1">
    <source>
        <dbReference type="ARBA" id="ARBA00022617"/>
    </source>
</evidence>
<dbReference type="PROSITE" id="PS51007">
    <property type="entry name" value="CYTC"/>
    <property type="match status" value="1"/>
</dbReference>
<evidence type="ECO:0000313" key="6">
    <source>
        <dbReference type="EMBL" id="WED66618.1"/>
    </source>
</evidence>
<accession>A0AAF0CRA9</accession>
<dbReference type="InterPro" id="IPR036909">
    <property type="entry name" value="Cyt_c-like_dom_sf"/>
</dbReference>
<reference evidence="6" key="1">
    <citation type="submission" date="2023-03" db="EMBL/GenBank/DDBJ databases">
        <title>Lomoglobus Profundus gen. nov., sp. nov., a novel member of the phylum Verrucomicrobia, isolated from deep-marine sediment of South China Sea.</title>
        <authorList>
            <person name="Ahmad T."/>
            <person name="Ishaq S.E."/>
            <person name="Wang F."/>
        </authorList>
    </citation>
    <scope>NUCLEOTIDE SEQUENCE</scope>
    <source>
        <strain evidence="6">LMO-M01</strain>
    </source>
</reference>
<dbReference type="Pfam" id="PF13442">
    <property type="entry name" value="Cytochrome_CBB3"/>
    <property type="match status" value="1"/>
</dbReference>
<keyword evidence="7" id="KW-1185">Reference proteome</keyword>
<dbReference type="AlphaFoldDB" id="A0AAF0CRA9"/>
<evidence type="ECO:0000256" key="2">
    <source>
        <dbReference type="ARBA" id="ARBA00022723"/>
    </source>
</evidence>
<sequence>MGIGSVAAAGLELTTAPTADDDLAVSGTWVNVPAGEIRFIARSALAKLPGVKTVTDRIWPTAKPVEMTVLPLQSLIDALGWGEASDGLVLKCGDRWESWMPQALIESENPFLILYYQGRAPGDGEGWPTFLGIEPMAPYYAFVSPNDRPDFVDATPFGMISATQIVEIAAANEAERYAPFFAGALAELSGDAADGRDLFLARCNNCHQGPGETGGNVSQRPFMLLQVHATVNADYFRKMVRDPKQFYPETIMPRHPDFEDEHFAQLIAFLAATKAAKLQ</sequence>
<evidence type="ECO:0000256" key="4">
    <source>
        <dbReference type="PROSITE-ProRule" id="PRU00433"/>
    </source>
</evidence>
<keyword evidence="1 4" id="KW-0349">Heme</keyword>
<proteinExistence type="predicted"/>
<dbReference type="InterPro" id="IPR009056">
    <property type="entry name" value="Cyt_c-like_dom"/>
</dbReference>
<dbReference type="GO" id="GO:0020037">
    <property type="term" value="F:heme binding"/>
    <property type="evidence" value="ECO:0007669"/>
    <property type="project" value="InterPro"/>
</dbReference>
<name>A0AAF0CRA9_9BACT</name>
<dbReference type="EMBL" id="CP119075">
    <property type="protein sequence ID" value="WED66618.1"/>
    <property type="molecule type" value="Genomic_DNA"/>
</dbReference>
<evidence type="ECO:0000256" key="3">
    <source>
        <dbReference type="ARBA" id="ARBA00023004"/>
    </source>
</evidence>
<dbReference type="KEGG" id="slom:PXH66_07115"/>
<organism evidence="6 7">
    <name type="scientific">Synoicihabitans lomoniglobus</name>
    <dbReference type="NCBI Taxonomy" id="2909285"/>
    <lineage>
        <taxon>Bacteria</taxon>
        <taxon>Pseudomonadati</taxon>
        <taxon>Verrucomicrobiota</taxon>
        <taxon>Opitutia</taxon>
        <taxon>Opitutales</taxon>
        <taxon>Opitutaceae</taxon>
        <taxon>Synoicihabitans</taxon>
    </lineage>
</organism>
<dbReference type="Proteomes" id="UP001218638">
    <property type="component" value="Chromosome"/>
</dbReference>